<dbReference type="AlphaFoldDB" id="A0A941ES52"/>
<feature type="binding site" evidence="6">
    <location>
        <begin position="16"/>
        <end position="18"/>
    </location>
    <ligand>
        <name>FMN</name>
        <dbReference type="ChEBI" id="CHEBI:58210"/>
    </ligand>
</feature>
<keyword evidence="9" id="KW-1185">Reference proteome</keyword>
<evidence type="ECO:0000256" key="1">
    <source>
        <dbReference type="ARBA" id="ARBA00022630"/>
    </source>
</evidence>
<evidence type="ECO:0000256" key="3">
    <source>
        <dbReference type="ARBA" id="ARBA00023002"/>
    </source>
</evidence>
<keyword evidence="1 6" id="KW-0285">Flavoprotein</keyword>
<dbReference type="GO" id="GO:0016652">
    <property type="term" value="F:oxidoreductase activity, acting on NAD(P)H as acceptor"/>
    <property type="evidence" value="ECO:0007669"/>
    <property type="project" value="UniProtKB-UniRule"/>
</dbReference>
<keyword evidence="4 6" id="KW-0520">NAD</keyword>
<reference evidence="8" key="1">
    <citation type="submission" date="2021-04" db="EMBL/GenBank/DDBJ databases">
        <title>Genome based classification of Actinospica acidithermotolerans sp. nov., an actinobacterium isolated from an Indonesian hot spring.</title>
        <authorList>
            <person name="Kusuma A.B."/>
            <person name="Putra K.E."/>
            <person name="Nafisah S."/>
            <person name="Loh J."/>
            <person name="Nouioui I."/>
            <person name="Goodfellow M."/>
        </authorList>
    </citation>
    <scope>NUCLEOTIDE SEQUENCE</scope>
    <source>
        <strain evidence="8">CSCA 57</strain>
    </source>
</reference>
<comment type="catalytic activity">
    <reaction evidence="6">
        <text>2 a quinone + NADH + H(+) = 2 a 1,4-benzosemiquinone + NAD(+)</text>
        <dbReference type="Rhea" id="RHEA:65952"/>
        <dbReference type="ChEBI" id="CHEBI:15378"/>
        <dbReference type="ChEBI" id="CHEBI:57540"/>
        <dbReference type="ChEBI" id="CHEBI:57945"/>
        <dbReference type="ChEBI" id="CHEBI:132124"/>
        <dbReference type="ChEBI" id="CHEBI:134225"/>
    </reaction>
</comment>
<feature type="binding site" evidence="6">
    <location>
        <begin position="136"/>
        <end position="139"/>
    </location>
    <ligand>
        <name>FMN</name>
        <dbReference type="ChEBI" id="CHEBI:58210"/>
    </ligand>
</feature>
<dbReference type="InterPro" id="IPR023048">
    <property type="entry name" value="NADH:quinone_OxRdtase_FMN_depd"/>
</dbReference>
<dbReference type="PANTHER" id="PTHR43741:SF4">
    <property type="entry name" value="FMN-DEPENDENT NADH:QUINONE OXIDOREDUCTASE"/>
    <property type="match status" value="1"/>
</dbReference>
<sequence>MAHLLHIDSSLFSEASVSKEIARTFRQTWAAEHPDGVVTYRDLGAEPVPPLTEAALFAVQVPEDERTPEQVAALRTRTELVDEVLAADAYLIAVPMYNWGVVGSFKVWLDQIVLVGKTAGGDQPPLAGRPATVVLSYGGGYFPGTPREGWDFVQPYLETVLGKAMGLDLTFVTAQLTLAERNPAMADLIPQAKEQRAQAHQAAEASARELAARFAAA</sequence>
<comment type="function">
    <text evidence="6">Quinone reductase that provides resistance to thiol-specific stress caused by electrophilic quinones.</text>
</comment>
<dbReference type="Gene3D" id="3.40.50.360">
    <property type="match status" value="1"/>
</dbReference>
<comment type="function">
    <text evidence="6">Also exhibits azoreductase activity. Catalyzes the reductive cleavage of the azo bond in aromatic azo compounds to the corresponding amines.</text>
</comment>
<dbReference type="PANTHER" id="PTHR43741">
    <property type="entry name" value="FMN-DEPENDENT NADH-AZOREDUCTASE 1"/>
    <property type="match status" value="1"/>
</dbReference>
<dbReference type="EC" id="1.6.5.-" evidence="6"/>
<dbReference type="EMBL" id="JAGSOG010000017">
    <property type="protein sequence ID" value="MBR7832834.1"/>
    <property type="molecule type" value="Genomic_DNA"/>
</dbReference>
<proteinExistence type="inferred from homology"/>
<keyword evidence="3 6" id="KW-0560">Oxidoreductase</keyword>
<protein>
    <recommendedName>
        <fullName evidence="6">FMN dependent NADH:quinone oxidoreductase</fullName>
        <ecNumber evidence="6">1.6.5.-</ecNumber>
    </recommendedName>
    <alternativeName>
        <fullName evidence="6">Azo-dye reductase</fullName>
    </alternativeName>
    <alternativeName>
        <fullName evidence="6">FMN-dependent NADH-azo compound oxidoreductase</fullName>
    </alternativeName>
    <alternativeName>
        <fullName evidence="6">FMN-dependent NADH-azoreductase</fullName>
        <ecNumber evidence="6">1.7.1.17</ecNumber>
    </alternativeName>
</protein>
<name>A0A941ES52_9ACTN</name>
<dbReference type="GO" id="GO:0016655">
    <property type="term" value="F:oxidoreductase activity, acting on NAD(P)H, quinone or similar compound as acceptor"/>
    <property type="evidence" value="ECO:0007669"/>
    <property type="project" value="InterPro"/>
</dbReference>
<organism evidence="8 9">
    <name type="scientific">Actinospica durhamensis</name>
    <dbReference type="NCBI Taxonomy" id="1508375"/>
    <lineage>
        <taxon>Bacteria</taxon>
        <taxon>Bacillati</taxon>
        <taxon>Actinomycetota</taxon>
        <taxon>Actinomycetes</taxon>
        <taxon>Catenulisporales</taxon>
        <taxon>Actinospicaceae</taxon>
        <taxon>Actinospica</taxon>
    </lineage>
</organism>
<comment type="caution">
    <text evidence="8">The sequence shown here is derived from an EMBL/GenBank/DDBJ whole genome shotgun (WGS) entry which is preliminary data.</text>
</comment>
<evidence type="ECO:0000256" key="4">
    <source>
        <dbReference type="ARBA" id="ARBA00023027"/>
    </source>
</evidence>
<accession>A0A941ES52</accession>
<dbReference type="GO" id="GO:0010181">
    <property type="term" value="F:FMN binding"/>
    <property type="evidence" value="ECO:0007669"/>
    <property type="project" value="UniProtKB-UniRule"/>
</dbReference>
<evidence type="ECO:0000259" key="7">
    <source>
        <dbReference type="Pfam" id="PF02525"/>
    </source>
</evidence>
<feature type="domain" description="Flavodoxin-like fold" evidence="7">
    <location>
        <begin position="3"/>
        <end position="188"/>
    </location>
</feature>
<comment type="subunit">
    <text evidence="6">Homodimer.</text>
</comment>
<dbReference type="RefSeq" id="WP_212527359.1">
    <property type="nucleotide sequence ID" value="NZ_JAGSOG010000017.1"/>
</dbReference>
<comment type="cofactor">
    <cofactor evidence="6">
        <name>FMN</name>
        <dbReference type="ChEBI" id="CHEBI:58210"/>
    </cofactor>
    <text evidence="6">Binds 1 FMN per subunit.</text>
</comment>
<keyword evidence="2 6" id="KW-0288">FMN</keyword>
<dbReference type="Pfam" id="PF02525">
    <property type="entry name" value="Flavodoxin_2"/>
    <property type="match status" value="1"/>
</dbReference>
<evidence type="ECO:0000256" key="6">
    <source>
        <dbReference type="HAMAP-Rule" id="MF_01216"/>
    </source>
</evidence>
<dbReference type="EC" id="1.7.1.17" evidence="6"/>
<comment type="caution">
    <text evidence="6">Lacks conserved residue(s) required for the propagation of feature annotation.</text>
</comment>
<dbReference type="InterPro" id="IPR003680">
    <property type="entry name" value="Flavodoxin_fold"/>
</dbReference>
<feature type="binding site" evidence="6">
    <location>
        <position position="10"/>
    </location>
    <ligand>
        <name>FMN</name>
        <dbReference type="ChEBI" id="CHEBI:58210"/>
    </ligand>
</feature>
<dbReference type="SUPFAM" id="SSF52218">
    <property type="entry name" value="Flavoproteins"/>
    <property type="match status" value="1"/>
</dbReference>
<evidence type="ECO:0000313" key="9">
    <source>
        <dbReference type="Proteomes" id="UP000675781"/>
    </source>
</evidence>
<evidence type="ECO:0000256" key="2">
    <source>
        <dbReference type="ARBA" id="ARBA00022643"/>
    </source>
</evidence>
<dbReference type="HAMAP" id="MF_01216">
    <property type="entry name" value="Azoreductase_type1"/>
    <property type="match status" value="1"/>
</dbReference>
<dbReference type="Proteomes" id="UP000675781">
    <property type="component" value="Unassembled WGS sequence"/>
</dbReference>
<evidence type="ECO:0000313" key="8">
    <source>
        <dbReference type="EMBL" id="MBR7832834.1"/>
    </source>
</evidence>
<comment type="catalytic activity">
    <reaction evidence="5">
        <text>N,N-dimethyl-1,4-phenylenediamine + anthranilate + 2 NAD(+) = 2-(4-dimethylaminophenyl)diazenylbenzoate + 2 NADH + 2 H(+)</text>
        <dbReference type="Rhea" id="RHEA:55872"/>
        <dbReference type="ChEBI" id="CHEBI:15378"/>
        <dbReference type="ChEBI" id="CHEBI:15783"/>
        <dbReference type="ChEBI" id="CHEBI:16567"/>
        <dbReference type="ChEBI" id="CHEBI:57540"/>
        <dbReference type="ChEBI" id="CHEBI:57945"/>
        <dbReference type="ChEBI" id="CHEBI:71579"/>
        <dbReference type="EC" id="1.7.1.17"/>
    </reaction>
    <physiologicalReaction direction="right-to-left" evidence="5">
        <dbReference type="Rhea" id="RHEA:55874"/>
    </physiologicalReaction>
</comment>
<gene>
    <name evidence="6" type="primary">azoR</name>
    <name evidence="8" type="ORF">KDL01_06150</name>
</gene>
<dbReference type="InterPro" id="IPR050104">
    <property type="entry name" value="FMN-dep_NADH:Q_OxRdtase_AzoR1"/>
</dbReference>
<evidence type="ECO:0000256" key="5">
    <source>
        <dbReference type="ARBA" id="ARBA00048542"/>
    </source>
</evidence>
<dbReference type="InterPro" id="IPR029039">
    <property type="entry name" value="Flavoprotein-like_sf"/>
</dbReference>
<comment type="similarity">
    <text evidence="6">Belongs to the azoreductase type 1 family.</text>
</comment>
<dbReference type="GO" id="GO:0009055">
    <property type="term" value="F:electron transfer activity"/>
    <property type="evidence" value="ECO:0007669"/>
    <property type="project" value="UniProtKB-UniRule"/>
</dbReference>